<proteinExistence type="predicted"/>
<sequence length="107" mass="11805">MWTVDISAMVSFRLLCVLCLVSGMIARKPPSTCESKGFVCRFTLFCSWKNKVQLGGCGFLKTCCKRKEQTCKSMHGICQNKTATCAGLRHDKMACGKSQTCCVPTVH</sequence>
<name>A0A224YBM5_9ACAR</name>
<evidence type="ECO:0000256" key="1">
    <source>
        <dbReference type="SAM" id="SignalP"/>
    </source>
</evidence>
<reference evidence="2" key="1">
    <citation type="journal article" date="2017" name="Parasit. Vectors">
        <title>Sialotranscriptomics of Rhipicephalus zambeziensis reveals intricate expression profiles of secretory proteins and suggests tight temporal transcriptional regulation during blood-feeding.</title>
        <authorList>
            <person name="de Castro M.H."/>
            <person name="de Klerk D."/>
            <person name="Pienaar R."/>
            <person name="Rees D.J.G."/>
            <person name="Mans B.J."/>
        </authorList>
    </citation>
    <scope>NUCLEOTIDE SEQUENCE</scope>
    <source>
        <tissue evidence="2">Salivary glands</tissue>
    </source>
</reference>
<organism evidence="2">
    <name type="scientific">Rhipicephalus zambeziensis</name>
    <dbReference type="NCBI Taxonomy" id="60191"/>
    <lineage>
        <taxon>Eukaryota</taxon>
        <taxon>Metazoa</taxon>
        <taxon>Ecdysozoa</taxon>
        <taxon>Arthropoda</taxon>
        <taxon>Chelicerata</taxon>
        <taxon>Arachnida</taxon>
        <taxon>Acari</taxon>
        <taxon>Parasitiformes</taxon>
        <taxon>Ixodida</taxon>
        <taxon>Ixodoidea</taxon>
        <taxon>Ixodidae</taxon>
        <taxon>Rhipicephalinae</taxon>
        <taxon>Rhipicephalus</taxon>
        <taxon>Rhipicephalus</taxon>
    </lineage>
</organism>
<dbReference type="AlphaFoldDB" id="A0A224YBM5"/>
<feature type="signal peptide" evidence="1">
    <location>
        <begin position="1"/>
        <end position="26"/>
    </location>
</feature>
<protein>
    <submittedName>
        <fullName evidence="2">Carboxypeptidase inhibitor</fullName>
    </submittedName>
</protein>
<dbReference type="EMBL" id="GFPF01000675">
    <property type="protein sequence ID" value="MAA11821.1"/>
    <property type="molecule type" value="Transcribed_RNA"/>
</dbReference>
<evidence type="ECO:0000313" key="2">
    <source>
        <dbReference type="EMBL" id="MAA11821.1"/>
    </source>
</evidence>
<accession>A0A224YBM5</accession>
<dbReference type="GO" id="GO:0008191">
    <property type="term" value="F:metalloendopeptidase inhibitor activity"/>
    <property type="evidence" value="ECO:0007669"/>
    <property type="project" value="InterPro"/>
</dbReference>
<feature type="chain" id="PRO_5013257017" evidence="1">
    <location>
        <begin position="27"/>
        <end position="107"/>
    </location>
</feature>
<keyword evidence="1" id="KW-0732">Signal</keyword>
<dbReference type="InterPro" id="IPR019509">
    <property type="entry name" value="Carboxypeptidase_inhibitor_I68"/>
</dbReference>
<dbReference type="Pfam" id="PF10468">
    <property type="entry name" value="Inhibitor_I68"/>
    <property type="match status" value="1"/>
</dbReference>